<evidence type="ECO:0000313" key="5">
    <source>
        <dbReference type="EMBL" id="MDH6195991.1"/>
    </source>
</evidence>
<gene>
    <name evidence="5" type="ORF">M2272_002631</name>
</gene>
<dbReference type="InterPro" id="IPR016162">
    <property type="entry name" value="Ald_DH_N"/>
</dbReference>
<feature type="active site" evidence="2">
    <location>
        <position position="229"/>
    </location>
</feature>
<dbReference type="EMBL" id="JARXVE010000003">
    <property type="protein sequence ID" value="MDH6195991.1"/>
    <property type="molecule type" value="Genomic_DNA"/>
</dbReference>
<name>A0ABT6L0A5_9MYCO</name>
<evidence type="ECO:0000256" key="2">
    <source>
        <dbReference type="PROSITE-ProRule" id="PRU10007"/>
    </source>
</evidence>
<dbReference type="Proteomes" id="UP001160130">
    <property type="component" value="Unassembled WGS sequence"/>
</dbReference>
<dbReference type="SUPFAM" id="SSF53720">
    <property type="entry name" value="ALDH-like"/>
    <property type="match status" value="1"/>
</dbReference>
<comment type="similarity">
    <text evidence="3">Belongs to the aldehyde dehydrogenase family.</text>
</comment>
<evidence type="ECO:0000313" key="6">
    <source>
        <dbReference type="Proteomes" id="UP001160130"/>
    </source>
</evidence>
<dbReference type="Gene3D" id="3.40.309.10">
    <property type="entry name" value="Aldehyde Dehydrogenase, Chain A, domain 2"/>
    <property type="match status" value="1"/>
</dbReference>
<comment type="caution">
    <text evidence="5">The sequence shown here is derived from an EMBL/GenBank/DDBJ whole genome shotgun (WGS) entry which is preliminary data.</text>
</comment>
<dbReference type="InterPro" id="IPR016161">
    <property type="entry name" value="Ald_DH/histidinol_DH"/>
</dbReference>
<sequence>MSTYTVLNPATEQVLADLELAGAGEVDSAVARARAAAAVWRTRTPAERASGLRRYAQLVDQHRDELAAIEMRNAGHPIANAEWEAQNVADVATYYSAAPERLTGLQIPVAGGVDMTFHEPVGVVGIVVPWNFPMMIAMWGIAPALAAGNAVVVKPSEMTPLSALRLAELAREAGLPEGLVEVVVGTGPDAGRHLVRHEGVAQICFTGSTRVGREIAAECAQQVKRHTLELGGKSANIVFADADLAAAAAAAPGGFLDNSGQDCCAKTRILVQRSVFDEFLELMEPAFRDYRVGDPTDRHTQMGPIISARQRDVIEEFVDQAEVLLRGSAPAGPGFWVAPAVTLARSEQERIWRDEVFGPVATVMPFEDEADAIRIANATAYGLSNCVWTRDVGRALRVARALEAGNLAINTTTVVRYGTPFGGFKQSGIGRELGPDAPLEFTETKNVYISTQ</sequence>
<dbReference type="Pfam" id="PF00171">
    <property type="entry name" value="Aldedh"/>
    <property type="match status" value="1"/>
</dbReference>
<dbReference type="PROSITE" id="PS00687">
    <property type="entry name" value="ALDEHYDE_DEHYDR_GLU"/>
    <property type="match status" value="1"/>
</dbReference>
<dbReference type="PANTHER" id="PTHR11699">
    <property type="entry name" value="ALDEHYDE DEHYDROGENASE-RELATED"/>
    <property type="match status" value="1"/>
</dbReference>
<organism evidence="5 6">
    <name type="scientific">Mycolicibacterium frederiksbergense</name>
    <dbReference type="NCBI Taxonomy" id="117567"/>
    <lineage>
        <taxon>Bacteria</taxon>
        <taxon>Bacillati</taxon>
        <taxon>Actinomycetota</taxon>
        <taxon>Actinomycetes</taxon>
        <taxon>Mycobacteriales</taxon>
        <taxon>Mycobacteriaceae</taxon>
        <taxon>Mycolicibacterium</taxon>
    </lineage>
</organism>
<dbReference type="PROSITE" id="PS00070">
    <property type="entry name" value="ALDEHYDE_DEHYDR_CYS"/>
    <property type="match status" value="1"/>
</dbReference>
<keyword evidence="6" id="KW-1185">Reference proteome</keyword>
<keyword evidence="1 3" id="KW-0560">Oxidoreductase</keyword>
<protein>
    <submittedName>
        <fullName evidence="5">Acyl-CoA reductase-like NAD-dependent aldehyde dehydrogenase</fullName>
    </submittedName>
</protein>
<dbReference type="InterPro" id="IPR029510">
    <property type="entry name" value="Ald_DH_CS_GLU"/>
</dbReference>
<evidence type="ECO:0000256" key="3">
    <source>
        <dbReference type="RuleBase" id="RU003345"/>
    </source>
</evidence>
<dbReference type="RefSeq" id="WP_280832585.1">
    <property type="nucleotide sequence ID" value="NZ_JARXVE010000003.1"/>
</dbReference>
<dbReference type="Gene3D" id="3.40.605.10">
    <property type="entry name" value="Aldehyde Dehydrogenase, Chain A, domain 1"/>
    <property type="match status" value="1"/>
</dbReference>
<accession>A0ABT6L0A5</accession>
<evidence type="ECO:0000256" key="1">
    <source>
        <dbReference type="ARBA" id="ARBA00023002"/>
    </source>
</evidence>
<dbReference type="InterPro" id="IPR015590">
    <property type="entry name" value="Aldehyde_DH_dom"/>
</dbReference>
<feature type="domain" description="Aldehyde dehydrogenase" evidence="4">
    <location>
        <begin position="3"/>
        <end position="447"/>
    </location>
</feature>
<evidence type="ECO:0000259" key="4">
    <source>
        <dbReference type="Pfam" id="PF00171"/>
    </source>
</evidence>
<dbReference type="InterPro" id="IPR016163">
    <property type="entry name" value="Ald_DH_C"/>
</dbReference>
<proteinExistence type="inferred from homology"/>
<dbReference type="InterPro" id="IPR016160">
    <property type="entry name" value="Ald_DH_CS_CYS"/>
</dbReference>
<reference evidence="5 6" key="1">
    <citation type="submission" date="2023-04" db="EMBL/GenBank/DDBJ databases">
        <title>Forest soil microbial communities from Buena Vista Peninsula, Colon Province, Panama.</title>
        <authorList>
            <person name="Bouskill N."/>
        </authorList>
    </citation>
    <scope>NUCLEOTIDE SEQUENCE [LARGE SCALE GENOMIC DNA]</scope>
    <source>
        <strain evidence="5 6">AC80</strain>
    </source>
</reference>